<evidence type="ECO:0000313" key="14">
    <source>
        <dbReference type="Proteomes" id="UP001152320"/>
    </source>
</evidence>
<proteinExistence type="inferred from homology"/>
<comment type="caution">
    <text evidence="13">The sequence shown here is derived from an EMBL/GenBank/DDBJ whole genome shotgun (WGS) entry which is preliminary data.</text>
</comment>
<dbReference type="PROSITE" id="PS00028">
    <property type="entry name" value="ZINC_FINGER_C2H2_1"/>
    <property type="match status" value="3"/>
</dbReference>
<dbReference type="SMART" id="SM00355">
    <property type="entry name" value="ZnF_C2H2"/>
    <property type="match status" value="3"/>
</dbReference>
<dbReference type="Proteomes" id="UP001152320">
    <property type="component" value="Chromosome 12"/>
</dbReference>
<dbReference type="GO" id="GO:0008270">
    <property type="term" value="F:zinc ion binding"/>
    <property type="evidence" value="ECO:0007669"/>
    <property type="project" value="UniProtKB-KW"/>
</dbReference>
<keyword evidence="5 11" id="KW-0863">Zinc-finger</keyword>
<evidence type="ECO:0000256" key="5">
    <source>
        <dbReference type="ARBA" id="ARBA00022771"/>
    </source>
</evidence>
<evidence type="ECO:0000256" key="4">
    <source>
        <dbReference type="ARBA" id="ARBA00022737"/>
    </source>
</evidence>
<dbReference type="EMBL" id="JAIZAY010000012">
    <property type="protein sequence ID" value="KAJ8031422.1"/>
    <property type="molecule type" value="Genomic_DNA"/>
</dbReference>
<dbReference type="FunFam" id="3.30.160.60:FF:002737">
    <property type="entry name" value="AGAP008430-PA"/>
    <property type="match status" value="1"/>
</dbReference>
<feature type="domain" description="C2H2-type" evidence="12">
    <location>
        <begin position="97"/>
        <end position="124"/>
    </location>
</feature>
<evidence type="ECO:0000313" key="13">
    <source>
        <dbReference type="EMBL" id="KAJ8031422.1"/>
    </source>
</evidence>
<comment type="similarity">
    <text evidence="2">Belongs to the krueppel C2H2-type zinc-finger protein family.</text>
</comment>
<feature type="domain" description="C2H2-type" evidence="12">
    <location>
        <begin position="125"/>
        <end position="152"/>
    </location>
</feature>
<keyword evidence="3" id="KW-0479">Metal-binding</keyword>
<protein>
    <submittedName>
        <fullName evidence="13">Zinc finger protein 90</fullName>
    </submittedName>
</protein>
<keyword evidence="14" id="KW-1185">Reference proteome</keyword>
<evidence type="ECO:0000256" key="8">
    <source>
        <dbReference type="ARBA" id="ARBA00023125"/>
    </source>
</evidence>
<evidence type="ECO:0000256" key="11">
    <source>
        <dbReference type="PROSITE-ProRule" id="PRU00042"/>
    </source>
</evidence>
<dbReference type="FunFam" id="3.30.160.60:FF:000446">
    <property type="entry name" value="Zinc finger protein"/>
    <property type="match status" value="1"/>
</dbReference>
<evidence type="ECO:0000256" key="6">
    <source>
        <dbReference type="ARBA" id="ARBA00022833"/>
    </source>
</evidence>
<dbReference type="PANTHER" id="PTHR16515">
    <property type="entry name" value="PR DOMAIN ZINC FINGER PROTEIN"/>
    <property type="match status" value="1"/>
</dbReference>
<dbReference type="GO" id="GO:0003677">
    <property type="term" value="F:DNA binding"/>
    <property type="evidence" value="ECO:0007669"/>
    <property type="project" value="UniProtKB-KW"/>
</dbReference>
<evidence type="ECO:0000259" key="12">
    <source>
        <dbReference type="PROSITE" id="PS50157"/>
    </source>
</evidence>
<feature type="domain" description="C2H2-type" evidence="12">
    <location>
        <begin position="69"/>
        <end position="96"/>
    </location>
</feature>
<keyword evidence="4" id="KW-0677">Repeat</keyword>
<keyword evidence="10" id="KW-0539">Nucleus</keyword>
<dbReference type="InterPro" id="IPR050331">
    <property type="entry name" value="Zinc_finger"/>
</dbReference>
<evidence type="ECO:0000256" key="2">
    <source>
        <dbReference type="ARBA" id="ARBA00006991"/>
    </source>
</evidence>
<dbReference type="SUPFAM" id="SSF57667">
    <property type="entry name" value="beta-beta-alpha zinc fingers"/>
    <property type="match status" value="2"/>
</dbReference>
<dbReference type="InterPro" id="IPR036236">
    <property type="entry name" value="Znf_C2H2_sf"/>
</dbReference>
<dbReference type="GO" id="GO:0005634">
    <property type="term" value="C:nucleus"/>
    <property type="evidence" value="ECO:0007669"/>
    <property type="project" value="UniProtKB-SubCell"/>
</dbReference>
<dbReference type="PANTHER" id="PTHR16515:SF49">
    <property type="entry name" value="GASTRULA ZINC FINGER PROTEIN XLCGF49.1-LIKE-RELATED"/>
    <property type="match status" value="1"/>
</dbReference>
<keyword evidence="6" id="KW-0862">Zinc</keyword>
<evidence type="ECO:0000256" key="3">
    <source>
        <dbReference type="ARBA" id="ARBA00022723"/>
    </source>
</evidence>
<evidence type="ECO:0000256" key="1">
    <source>
        <dbReference type="ARBA" id="ARBA00004123"/>
    </source>
</evidence>
<evidence type="ECO:0000256" key="10">
    <source>
        <dbReference type="ARBA" id="ARBA00023242"/>
    </source>
</evidence>
<dbReference type="OrthoDB" id="8922241at2759"/>
<reference evidence="13" key="1">
    <citation type="submission" date="2021-10" db="EMBL/GenBank/DDBJ databases">
        <title>Tropical sea cucumber genome reveals ecological adaptation and Cuvierian tubules defense mechanism.</title>
        <authorList>
            <person name="Chen T."/>
        </authorList>
    </citation>
    <scope>NUCLEOTIDE SEQUENCE</scope>
    <source>
        <strain evidence="13">Nanhai2018</strain>
        <tissue evidence="13">Muscle</tissue>
    </source>
</reference>
<keyword evidence="9" id="KW-0804">Transcription</keyword>
<evidence type="ECO:0000256" key="9">
    <source>
        <dbReference type="ARBA" id="ARBA00023163"/>
    </source>
</evidence>
<dbReference type="AlphaFoldDB" id="A0A9Q1H1B6"/>
<gene>
    <name evidence="13" type="ORF">HOLleu_24607</name>
</gene>
<name>A0A9Q1H1B6_HOLLE</name>
<dbReference type="Gene3D" id="3.30.160.60">
    <property type="entry name" value="Classic Zinc Finger"/>
    <property type="match status" value="3"/>
</dbReference>
<dbReference type="PROSITE" id="PS50157">
    <property type="entry name" value="ZINC_FINGER_C2H2_2"/>
    <property type="match status" value="3"/>
</dbReference>
<sequence length="217" mass="25018">MQWKKHYSAVTMTTNSTRLHELGHIPDGGNAFQIQPSITAAPQYIHIPSSQRHRIVPRTIRYSSEEKNNTCKFCGKWFFTRYATRTHEKIHTGERAFSCKFCGKRFIQSGQRNQHELTHTGERPHKCSFCGKGFQRLTHKRRHEQIHTERPPAKSQKCFPIKFKNSQEQTNDLESQVCASTQQIYYKEIPTSQTPDVKAGTSEEVVIAEIATPKTEA</sequence>
<keyword evidence="8" id="KW-0238">DNA-binding</keyword>
<keyword evidence="7" id="KW-0805">Transcription regulation</keyword>
<accession>A0A9Q1H1B6</accession>
<dbReference type="GO" id="GO:0010468">
    <property type="term" value="P:regulation of gene expression"/>
    <property type="evidence" value="ECO:0007669"/>
    <property type="project" value="TreeGrafter"/>
</dbReference>
<comment type="subcellular location">
    <subcellularLocation>
        <location evidence="1">Nucleus</location>
    </subcellularLocation>
</comment>
<dbReference type="InterPro" id="IPR013087">
    <property type="entry name" value="Znf_C2H2_type"/>
</dbReference>
<organism evidence="13 14">
    <name type="scientific">Holothuria leucospilota</name>
    <name type="common">Black long sea cucumber</name>
    <name type="synonym">Mertensiothuria leucospilota</name>
    <dbReference type="NCBI Taxonomy" id="206669"/>
    <lineage>
        <taxon>Eukaryota</taxon>
        <taxon>Metazoa</taxon>
        <taxon>Echinodermata</taxon>
        <taxon>Eleutherozoa</taxon>
        <taxon>Echinozoa</taxon>
        <taxon>Holothuroidea</taxon>
        <taxon>Aspidochirotacea</taxon>
        <taxon>Aspidochirotida</taxon>
        <taxon>Holothuriidae</taxon>
        <taxon>Holothuria</taxon>
    </lineage>
</organism>
<evidence type="ECO:0000256" key="7">
    <source>
        <dbReference type="ARBA" id="ARBA00023015"/>
    </source>
</evidence>